<feature type="compositionally biased region" description="Basic and acidic residues" evidence="1">
    <location>
        <begin position="20"/>
        <end position="29"/>
    </location>
</feature>
<organism evidence="2 3">
    <name type="scientific">Porphyromonas catoniae F0037</name>
    <dbReference type="NCBI Taxonomy" id="1127696"/>
    <lineage>
        <taxon>Bacteria</taxon>
        <taxon>Pseudomonadati</taxon>
        <taxon>Bacteroidota</taxon>
        <taxon>Bacteroidia</taxon>
        <taxon>Bacteroidales</taxon>
        <taxon>Porphyromonadaceae</taxon>
        <taxon>Porphyromonas</taxon>
    </lineage>
</organism>
<gene>
    <name evidence="2" type="ORF">HMPREF9134_00778</name>
</gene>
<evidence type="ECO:0008006" key="4">
    <source>
        <dbReference type="Google" id="ProtNLM"/>
    </source>
</evidence>
<dbReference type="PROSITE" id="PS51257">
    <property type="entry name" value="PROKAR_LIPOPROTEIN"/>
    <property type="match status" value="1"/>
</dbReference>
<dbReference type="HOGENOM" id="CLU_1561503_0_0_10"/>
<accession>L1NEB7</accession>
<evidence type="ECO:0000313" key="3">
    <source>
        <dbReference type="Proteomes" id="UP000010408"/>
    </source>
</evidence>
<evidence type="ECO:0000256" key="1">
    <source>
        <dbReference type="SAM" id="MobiDB-lite"/>
    </source>
</evidence>
<feature type="compositionally biased region" description="Basic and acidic residues" evidence="1">
    <location>
        <begin position="36"/>
        <end position="46"/>
    </location>
</feature>
<protein>
    <recommendedName>
        <fullName evidence="4">Lipoprotein</fullName>
    </recommendedName>
</protein>
<feature type="region of interest" description="Disordered" evidence="1">
    <location>
        <begin position="19"/>
        <end position="55"/>
    </location>
</feature>
<reference evidence="2 3" key="1">
    <citation type="submission" date="2012-05" db="EMBL/GenBank/DDBJ databases">
        <authorList>
            <person name="Weinstock G."/>
            <person name="Sodergren E."/>
            <person name="Lobos E.A."/>
            <person name="Fulton L."/>
            <person name="Fulton R."/>
            <person name="Courtney L."/>
            <person name="Fronick C."/>
            <person name="O'Laughlin M."/>
            <person name="Godfrey J."/>
            <person name="Wilson R.M."/>
            <person name="Miner T."/>
            <person name="Farmer C."/>
            <person name="Delehaunty K."/>
            <person name="Cordes M."/>
            <person name="Minx P."/>
            <person name="Tomlinson C."/>
            <person name="Chen J."/>
            <person name="Wollam A."/>
            <person name="Pepin K.H."/>
            <person name="Bhonagiri V."/>
            <person name="Zhang X."/>
            <person name="Suruliraj S."/>
            <person name="Warren W."/>
            <person name="Mitreva M."/>
            <person name="Mardis E.R."/>
            <person name="Wilson R.K."/>
        </authorList>
    </citation>
    <scope>NUCLEOTIDE SEQUENCE [LARGE SCALE GENOMIC DNA]</scope>
    <source>
        <strain evidence="2 3">F0037</strain>
    </source>
</reference>
<name>L1NEB7_9PORP</name>
<proteinExistence type="predicted"/>
<dbReference type="PATRIC" id="fig|1127696.3.peg.695"/>
<dbReference type="RefSeq" id="WP_005469018.1">
    <property type="nucleotide sequence ID" value="NZ_KB291045.1"/>
</dbReference>
<comment type="caution">
    <text evidence="2">The sequence shown here is derived from an EMBL/GenBank/DDBJ whole genome shotgun (WGS) entry which is preliminary data.</text>
</comment>
<dbReference type="EMBL" id="AMEQ01000024">
    <property type="protein sequence ID" value="EKY01718.1"/>
    <property type="molecule type" value="Genomic_DNA"/>
</dbReference>
<evidence type="ECO:0000313" key="2">
    <source>
        <dbReference type="EMBL" id="EKY01718.1"/>
    </source>
</evidence>
<dbReference type="Proteomes" id="UP000010408">
    <property type="component" value="Unassembled WGS sequence"/>
</dbReference>
<dbReference type="AlphaFoldDB" id="L1NEB7"/>
<sequence length="171" mass="18716">MKKILPMLLIAGLTLGAASCKKDKNEPKPKPTPQKPDPKRPGKPDPKTFTLEGTSWTAETLPTSAKELKYSAAATFAKDGTVTFIITQTSTKDAKKVGTMPYTLKYSYKKPVLTLTDLKYQNGQGEAFPAEQIKEIEALLKKPAEVDETKNTITINKASNAPLIFTMKKGK</sequence>